<gene>
    <name evidence="8" type="ORF">ACFQDL_22365</name>
</gene>
<dbReference type="PANTHER" id="PTHR43811">
    <property type="entry name" value="FKBP-TYPE PEPTIDYL-PROLYL CIS-TRANS ISOMERASE FKPA"/>
    <property type="match status" value="1"/>
</dbReference>
<keyword evidence="9" id="KW-1185">Reference proteome</keyword>
<evidence type="ECO:0000256" key="6">
    <source>
        <dbReference type="RuleBase" id="RU003915"/>
    </source>
</evidence>
<reference evidence="9" key="1">
    <citation type="journal article" date="2019" name="Int. J. Syst. Evol. Microbiol.">
        <title>The Global Catalogue of Microorganisms (GCM) 10K type strain sequencing project: providing services to taxonomists for standard genome sequencing and annotation.</title>
        <authorList>
            <consortium name="The Broad Institute Genomics Platform"/>
            <consortium name="The Broad Institute Genome Sequencing Center for Infectious Disease"/>
            <person name="Wu L."/>
            <person name="Ma J."/>
        </authorList>
    </citation>
    <scope>NUCLEOTIDE SEQUENCE [LARGE SCALE GENOMIC DNA]</scope>
    <source>
        <strain evidence="9">NBRC 111756</strain>
    </source>
</reference>
<dbReference type="PANTHER" id="PTHR43811:SF19">
    <property type="entry name" value="39 KDA FK506-BINDING NUCLEAR PROTEIN"/>
    <property type="match status" value="1"/>
</dbReference>
<evidence type="ECO:0000313" key="9">
    <source>
        <dbReference type="Proteomes" id="UP001596422"/>
    </source>
</evidence>
<dbReference type="Gene3D" id="3.10.50.40">
    <property type="match status" value="1"/>
</dbReference>
<evidence type="ECO:0000256" key="1">
    <source>
        <dbReference type="ARBA" id="ARBA00000971"/>
    </source>
</evidence>
<name>A0ABW2A592_9GAMM</name>
<organism evidence="8 9">
    <name type="scientific">Marinobacterium aestuariivivens</name>
    <dbReference type="NCBI Taxonomy" id="1698799"/>
    <lineage>
        <taxon>Bacteria</taxon>
        <taxon>Pseudomonadati</taxon>
        <taxon>Pseudomonadota</taxon>
        <taxon>Gammaproteobacteria</taxon>
        <taxon>Oceanospirillales</taxon>
        <taxon>Oceanospirillaceae</taxon>
        <taxon>Marinobacterium</taxon>
    </lineage>
</organism>
<sequence length="112" mass="12222">MSLPSGLQYRILTAGTGVSPGPSDVVRVHYEGRLIDGILFDSSLERGEPARFPLDRVIPGWTQGLQLMREGAQWMLYIPPELAYGASSPMPAIAPNSTLVFKVELLEVLPSQ</sequence>
<accession>A0ABW2A592</accession>
<dbReference type="InterPro" id="IPR001179">
    <property type="entry name" value="PPIase_FKBP_dom"/>
</dbReference>
<evidence type="ECO:0000313" key="8">
    <source>
        <dbReference type="EMBL" id="MFC6672504.1"/>
    </source>
</evidence>
<dbReference type="SUPFAM" id="SSF54534">
    <property type="entry name" value="FKBP-like"/>
    <property type="match status" value="1"/>
</dbReference>
<dbReference type="EMBL" id="JBHSWE010000001">
    <property type="protein sequence ID" value="MFC6672504.1"/>
    <property type="molecule type" value="Genomic_DNA"/>
</dbReference>
<dbReference type="Pfam" id="PF00254">
    <property type="entry name" value="FKBP_C"/>
    <property type="match status" value="1"/>
</dbReference>
<dbReference type="InterPro" id="IPR046357">
    <property type="entry name" value="PPIase_dom_sf"/>
</dbReference>
<dbReference type="GO" id="GO:0003755">
    <property type="term" value="F:peptidyl-prolyl cis-trans isomerase activity"/>
    <property type="evidence" value="ECO:0007669"/>
    <property type="project" value="UniProtKB-EC"/>
</dbReference>
<comment type="caution">
    <text evidence="8">The sequence shown here is derived from an EMBL/GenBank/DDBJ whole genome shotgun (WGS) entry which is preliminary data.</text>
</comment>
<comment type="similarity">
    <text evidence="2 6">Belongs to the FKBP-type PPIase family.</text>
</comment>
<dbReference type="Proteomes" id="UP001596422">
    <property type="component" value="Unassembled WGS sequence"/>
</dbReference>
<evidence type="ECO:0000259" key="7">
    <source>
        <dbReference type="PROSITE" id="PS50059"/>
    </source>
</evidence>
<feature type="domain" description="PPIase FKBP-type" evidence="7">
    <location>
        <begin position="23"/>
        <end position="109"/>
    </location>
</feature>
<evidence type="ECO:0000256" key="5">
    <source>
        <dbReference type="PROSITE-ProRule" id="PRU00277"/>
    </source>
</evidence>
<evidence type="ECO:0000256" key="3">
    <source>
        <dbReference type="ARBA" id="ARBA00023110"/>
    </source>
</evidence>
<dbReference type="PROSITE" id="PS50059">
    <property type="entry name" value="FKBP_PPIASE"/>
    <property type="match status" value="1"/>
</dbReference>
<keyword evidence="4 5" id="KW-0413">Isomerase</keyword>
<protein>
    <recommendedName>
        <fullName evidence="6">Peptidyl-prolyl cis-trans isomerase</fullName>
        <ecNumber evidence="6">5.2.1.8</ecNumber>
    </recommendedName>
</protein>
<evidence type="ECO:0000256" key="2">
    <source>
        <dbReference type="ARBA" id="ARBA00006577"/>
    </source>
</evidence>
<keyword evidence="3 5" id="KW-0697">Rotamase</keyword>
<dbReference type="EC" id="5.2.1.8" evidence="6"/>
<proteinExistence type="inferred from homology"/>
<comment type="catalytic activity">
    <reaction evidence="1 5 6">
        <text>[protein]-peptidylproline (omega=180) = [protein]-peptidylproline (omega=0)</text>
        <dbReference type="Rhea" id="RHEA:16237"/>
        <dbReference type="Rhea" id="RHEA-COMP:10747"/>
        <dbReference type="Rhea" id="RHEA-COMP:10748"/>
        <dbReference type="ChEBI" id="CHEBI:83833"/>
        <dbReference type="ChEBI" id="CHEBI:83834"/>
        <dbReference type="EC" id="5.2.1.8"/>
    </reaction>
</comment>
<evidence type="ECO:0000256" key="4">
    <source>
        <dbReference type="ARBA" id="ARBA00023235"/>
    </source>
</evidence>